<dbReference type="Proteomes" id="UP000198982">
    <property type="component" value="Unassembled WGS sequence"/>
</dbReference>
<gene>
    <name evidence="1" type="ORF">SAMN05216178_2231</name>
</gene>
<dbReference type="RefSeq" id="WP_092313299.1">
    <property type="nucleotide sequence ID" value="NZ_FNTJ01000001.1"/>
</dbReference>
<keyword evidence="2" id="KW-1185">Reference proteome</keyword>
<evidence type="ECO:0000313" key="2">
    <source>
        <dbReference type="Proteomes" id="UP000198982"/>
    </source>
</evidence>
<dbReference type="EMBL" id="FNTJ01000001">
    <property type="protein sequence ID" value="SEB78111.1"/>
    <property type="molecule type" value="Genomic_DNA"/>
</dbReference>
<dbReference type="AlphaFoldDB" id="A0A1H4M4W4"/>
<proteinExistence type="predicted"/>
<protein>
    <submittedName>
        <fullName evidence="1">Uncharacterized protein</fullName>
    </submittedName>
</protein>
<evidence type="ECO:0000313" key="1">
    <source>
        <dbReference type="EMBL" id="SEB78111.1"/>
    </source>
</evidence>
<accession>A0A1H4M4W4</accession>
<name>A0A1H4M4W4_9PSED</name>
<reference evidence="2" key="1">
    <citation type="submission" date="2016-10" db="EMBL/GenBank/DDBJ databases">
        <authorList>
            <person name="Varghese N."/>
            <person name="Submissions S."/>
        </authorList>
    </citation>
    <scope>NUCLEOTIDE SEQUENCE [LARGE SCALE GENOMIC DNA]</scope>
    <source>
        <strain evidence="2">DSM 9751</strain>
    </source>
</reference>
<sequence length="79" mass="9161">MFLLVMVLSLWAEDPAYVVNEKNCTFGHFIELPKDDRQARLIKACIYRMRGETPPIFERAQANPVRPLTELMKAPAELR</sequence>
<organism evidence="1 2">
    <name type="scientific">Pseudomonas saponiphila</name>
    <dbReference type="NCBI Taxonomy" id="556534"/>
    <lineage>
        <taxon>Bacteria</taxon>
        <taxon>Pseudomonadati</taxon>
        <taxon>Pseudomonadota</taxon>
        <taxon>Gammaproteobacteria</taxon>
        <taxon>Pseudomonadales</taxon>
        <taxon>Pseudomonadaceae</taxon>
        <taxon>Pseudomonas</taxon>
    </lineage>
</organism>